<comment type="caution">
    <text evidence="3">The sequence shown here is derived from an EMBL/GenBank/DDBJ whole genome shotgun (WGS) entry which is preliminary data.</text>
</comment>
<proteinExistence type="predicted"/>
<sequence>MNSNKKDTMSTYSDEESGLDSASVTSKSSTFSSFSRLTHKNREVPLQIDVAGKEQRYVNVSKYCMIFMLIVVTVAGCTGTYLYLEAEEEEQFRSTFERYASEVMAVSKENVESTFSSIEALSNSVTSYAKNSNQSWPEVVIPDWTSRASRTAKLAASARLVTMAPLVKKQERAAFEAYANGVVHSQIQEDLDYLGIEMNATDVPGIVDEISWINISSRTRAHEPQEGPFSNEFLVNWQRYPFEVEKGRVFVMNNMLRVPTIRSAVATSNITQQPKAAFFEAILGVEAQVVQPVFQDVFPESRASERTVVGFVWVVMGWGNFFQNLLPEGANGTILVMDSSCGFQASYEINGLGADFLGLVDAHDEKYDDMEISTPFFSFGAEQEGLPDGICIDQLTIRLFPSDTLKDATSSIRPLMYTGIVALVILSTVSVFIIYDIMVARRQKKVMKRVDTQHKLVSDMFPEKFRDRL</sequence>
<evidence type="ECO:0000313" key="3">
    <source>
        <dbReference type="EMBL" id="CAJ1939387.1"/>
    </source>
</evidence>
<reference evidence="3" key="1">
    <citation type="submission" date="2023-08" db="EMBL/GenBank/DDBJ databases">
        <authorList>
            <person name="Audoor S."/>
            <person name="Bilcke G."/>
        </authorList>
    </citation>
    <scope>NUCLEOTIDE SEQUENCE</scope>
</reference>
<keyword evidence="2" id="KW-1133">Transmembrane helix</keyword>
<keyword evidence="2" id="KW-0812">Transmembrane</keyword>
<dbReference type="Proteomes" id="UP001295423">
    <property type="component" value="Unassembled WGS sequence"/>
</dbReference>
<organism evidence="3 4">
    <name type="scientific">Cylindrotheca closterium</name>
    <dbReference type="NCBI Taxonomy" id="2856"/>
    <lineage>
        <taxon>Eukaryota</taxon>
        <taxon>Sar</taxon>
        <taxon>Stramenopiles</taxon>
        <taxon>Ochrophyta</taxon>
        <taxon>Bacillariophyta</taxon>
        <taxon>Bacillariophyceae</taxon>
        <taxon>Bacillariophycidae</taxon>
        <taxon>Bacillariales</taxon>
        <taxon>Bacillariaceae</taxon>
        <taxon>Cylindrotheca</taxon>
    </lineage>
</organism>
<feature type="transmembrane region" description="Helical" evidence="2">
    <location>
        <begin position="415"/>
        <end position="439"/>
    </location>
</feature>
<feature type="transmembrane region" description="Helical" evidence="2">
    <location>
        <begin position="63"/>
        <end position="84"/>
    </location>
</feature>
<feature type="region of interest" description="Disordered" evidence="1">
    <location>
        <begin position="1"/>
        <end position="26"/>
    </location>
</feature>
<evidence type="ECO:0000256" key="2">
    <source>
        <dbReference type="SAM" id="Phobius"/>
    </source>
</evidence>
<gene>
    <name evidence="3" type="ORF">CYCCA115_LOCUS6569</name>
</gene>
<feature type="non-terminal residue" evidence="3">
    <location>
        <position position="1"/>
    </location>
</feature>
<protein>
    <recommendedName>
        <fullName evidence="5">CHASE domain-containing protein</fullName>
    </recommendedName>
</protein>
<evidence type="ECO:0000313" key="4">
    <source>
        <dbReference type="Proteomes" id="UP001295423"/>
    </source>
</evidence>
<evidence type="ECO:0000256" key="1">
    <source>
        <dbReference type="SAM" id="MobiDB-lite"/>
    </source>
</evidence>
<keyword evidence="4" id="KW-1185">Reference proteome</keyword>
<dbReference type="AlphaFoldDB" id="A0AAD2CMQ6"/>
<name>A0AAD2CMQ6_9STRA</name>
<dbReference type="EMBL" id="CAKOGP040000784">
    <property type="protein sequence ID" value="CAJ1939387.1"/>
    <property type="molecule type" value="Genomic_DNA"/>
</dbReference>
<evidence type="ECO:0008006" key="5">
    <source>
        <dbReference type="Google" id="ProtNLM"/>
    </source>
</evidence>
<keyword evidence="2" id="KW-0472">Membrane</keyword>
<accession>A0AAD2CMQ6</accession>